<feature type="active site" evidence="4">
    <location>
        <position position="40"/>
    </location>
</feature>
<dbReference type="PANTHER" id="PTHR47268">
    <property type="entry name" value="ACYLPHOSPHATASE"/>
    <property type="match status" value="1"/>
</dbReference>
<comment type="similarity">
    <text evidence="1 6">Belongs to the acylphosphatase family.</text>
</comment>
<evidence type="ECO:0000256" key="4">
    <source>
        <dbReference type="PROSITE-ProRule" id="PRU00520"/>
    </source>
</evidence>
<sequence>MAETGKTALVRILGRVQGVSFRVWTRDEARKLGLVGWVRNEADGSVAALISGPEDAVTLMLERLHDGPPAAWVSKVVAEFVEPPGHIGDFRITK</sequence>
<dbReference type="Pfam" id="PF00708">
    <property type="entry name" value="Acylphosphatase"/>
    <property type="match status" value="1"/>
</dbReference>
<evidence type="ECO:0000256" key="1">
    <source>
        <dbReference type="ARBA" id="ARBA00005614"/>
    </source>
</evidence>
<organism evidence="8 9">
    <name type="scientific">Ensifer adhaerens</name>
    <name type="common">Sinorhizobium morelense</name>
    <dbReference type="NCBI Taxonomy" id="106592"/>
    <lineage>
        <taxon>Bacteria</taxon>
        <taxon>Pseudomonadati</taxon>
        <taxon>Pseudomonadota</taxon>
        <taxon>Alphaproteobacteria</taxon>
        <taxon>Hyphomicrobiales</taxon>
        <taxon>Rhizobiaceae</taxon>
        <taxon>Sinorhizobium/Ensifer group</taxon>
        <taxon>Ensifer</taxon>
    </lineage>
</organism>
<dbReference type="InterPro" id="IPR036046">
    <property type="entry name" value="Acylphosphatase-like_dom_sf"/>
</dbReference>
<dbReference type="PROSITE" id="PS00150">
    <property type="entry name" value="ACYLPHOSPHATASE_1"/>
    <property type="match status" value="1"/>
</dbReference>
<evidence type="ECO:0000313" key="9">
    <source>
        <dbReference type="Proteomes" id="UP001055460"/>
    </source>
</evidence>
<comment type="catalytic activity">
    <reaction evidence="3 4 5">
        <text>an acyl phosphate + H2O = a carboxylate + phosphate + H(+)</text>
        <dbReference type="Rhea" id="RHEA:14965"/>
        <dbReference type="ChEBI" id="CHEBI:15377"/>
        <dbReference type="ChEBI" id="CHEBI:15378"/>
        <dbReference type="ChEBI" id="CHEBI:29067"/>
        <dbReference type="ChEBI" id="CHEBI:43474"/>
        <dbReference type="ChEBI" id="CHEBI:59918"/>
        <dbReference type="EC" id="3.6.1.7"/>
    </reaction>
</comment>
<dbReference type="EC" id="3.6.1.7" evidence="2 4"/>
<dbReference type="InterPro" id="IPR001792">
    <property type="entry name" value="Acylphosphatase-like_dom"/>
</dbReference>
<dbReference type="Gene3D" id="3.30.70.100">
    <property type="match status" value="1"/>
</dbReference>
<reference evidence="8" key="1">
    <citation type="submission" date="2022-06" db="EMBL/GenBank/DDBJ databases">
        <title>Physiological and biochemical characterization and genomic elucidation of a strain of the genus Ensifer adhaerens M8 that combines arsenic oxidation and chromium reduction.</title>
        <authorList>
            <person name="Li X."/>
            <person name="Yu c."/>
        </authorList>
    </citation>
    <scope>NUCLEOTIDE SEQUENCE</scope>
    <source>
        <strain evidence="8">M8</strain>
        <plasmid evidence="8">pA</plasmid>
    </source>
</reference>
<evidence type="ECO:0000259" key="7">
    <source>
        <dbReference type="PROSITE" id="PS51160"/>
    </source>
</evidence>
<keyword evidence="4 5" id="KW-0378">Hydrolase</keyword>
<dbReference type="PANTHER" id="PTHR47268:SF4">
    <property type="entry name" value="ACYLPHOSPHATASE"/>
    <property type="match status" value="1"/>
</dbReference>
<accession>A0A9Q8YC00</accession>
<proteinExistence type="inferred from homology"/>
<keyword evidence="8" id="KW-0614">Plasmid</keyword>
<dbReference type="InterPro" id="IPR020456">
    <property type="entry name" value="Acylphosphatase"/>
</dbReference>
<dbReference type="PROSITE" id="PS00151">
    <property type="entry name" value="ACYLPHOSPHATASE_2"/>
    <property type="match status" value="1"/>
</dbReference>
<dbReference type="AlphaFoldDB" id="A0A9Q8YC00"/>
<dbReference type="RefSeq" id="WP_060530400.1">
    <property type="nucleotide sequence ID" value="NZ_CAXURO020000002.1"/>
</dbReference>
<dbReference type="NCBIfam" id="NF010999">
    <property type="entry name" value="PRK14425.1"/>
    <property type="match status" value="1"/>
</dbReference>
<evidence type="ECO:0000256" key="5">
    <source>
        <dbReference type="RuleBase" id="RU000553"/>
    </source>
</evidence>
<evidence type="ECO:0000256" key="3">
    <source>
        <dbReference type="ARBA" id="ARBA00047645"/>
    </source>
</evidence>
<dbReference type="PROSITE" id="PS51160">
    <property type="entry name" value="ACYLPHOSPHATASE_3"/>
    <property type="match status" value="1"/>
</dbReference>
<feature type="active site" evidence="4">
    <location>
        <position position="22"/>
    </location>
</feature>
<dbReference type="Proteomes" id="UP001055460">
    <property type="component" value="Plasmid pA"/>
</dbReference>
<protein>
    <recommendedName>
        <fullName evidence="2 4">Acylphosphatase</fullName>
        <ecNumber evidence="2 4">3.6.1.7</ecNumber>
    </recommendedName>
</protein>
<geneLocation type="plasmid" evidence="8 9">
    <name>pA</name>
</geneLocation>
<feature type="domain" description="Acylphosphatase-like" evidence="7">
    <location>
        <begin position="7"/>
        <end position="94"/>
    </location>
</feature>
<dbReference type="InterPro" id="IPR017968">
    <property type="entry name" value="Acylphosphatase_CS"/>
</dbReference>
<dbReference type="EMBL" id="CP098808">
    <property type="protein sequence ID" value="USJ25938.1"/>
    <property type="molecule type" value="Genomic_DNA"/>
</dbReference>
<evidence type="ECO:0000256" key="2">
    <source>
        <dbReference type="ARBA" id="ARBA00012150"/>
    </source>
</evidence>
<name>A0A9Q8YC00_ENSAD</name>
<dbReference type="OrthoDB" id="5295388at2"/>
<dbReference type="GO" id="GO:0003998">
    <property type="term" value="F:acylphosphatase activity"/>
    <property type="evidence" value="ECO:0007669"/>
    <property type="project" value="UniProtKB-EC"/>
</dbReference>
<evidence type="ECO:0000256" key="6">
    <source>
        <dbReference type="RuleBase" id="RU004168"/>
    </source>
</evidence>
<dbReference type="SUPFAM" id="SSF54975">
    <property type="entry name" value="Acylphosphatase/BLUF domain-like"/>
    <property type="match status" value="1"/>
</dbReference>
<evidence type="ECO:0000313" key="8">
    <source>
        <dbReference type="EMBL" id="USJ25938.1"/>
    </source>
</evidence>
<gene>
    <name evidence="8" type="ORF">NE863_26120</name>
</gene>
<dbReference type="PRINTS" id="PR00112">
    <property type="entry name" value="ACYLPHPHTASE"/>
</dbReference>